<keyword evidence="7" id="KW-0964">Secreted</keyword>
<evidence type="ECO:0000256" key="6">
    <source>
        <dbReference type="ARBA" id="ARBA00025175"/>
    </source>
</evidence>
<dbReference type="Pfam" id="PF07196">
    <property type="entry name" value="Flagellin_IN"/>
    <property type="match status" value="1"/>
</dbReference>
<comment type="caution">
    <text evidence="11">The sequence shown here is derived from an EMBL/GenBank/DDBJ whole genome shotgun (WGS) entry which is preliminary data.</text>
</comment>
<comment type="function">
    <text evidence="7">Required for morphogenesis and for the elongation of the flagellar filament by facilitating polymerization of the flagellin monomers at the tip of growing filament. Forms a capping structure, which prevents flagellin subunits (transported through the central channel of the flagellum) from leaking out without polymerization at the distal end.</text>
</comment>
<dbReference type="PANTHER" id="PTHR30288">
    <property type="entry name" value="FLAGELLAR CAP/ASSEMBLY PROTEIN FLID"/>
    <property type="match status" value="1"/>
</dbReference>
<accession>A0ABU8PQ39</accession>
<dbReference type="PANTHER" id="PTHR30288:SF0">
    <property type="entry name" value="FLAGELLAR HOOK-ASSOCIATED PROTEIN 2"/>
    <property type="match status" value="1"/>
</dbReference>
<feature type="domain" description="Flagellar hook-associated protein 2 N-terminal" evidence="9">
    <location>
        <begin position="15"/>
        <end position="100"/>
    </location>
</feature>
<keyword evidence="5 7" id="KW-0975">Bacterial flagellum</keyword>
<evidence type="ECO:0000256" key="7">
    <source>
        <dbReference type="RuleBase" id="RU362066"/>
    </source>
</evidence>
<evidence type="ECO:0000313" key="12">
    <source>
        <dbReference type="Proteomes" id="UP001362100"/>
    </source>
</evidence>
<dbReference type="Pfam" id="PF07195">
    <property type="entry name" value="FliD_C"/>
    <property type="match status" value="1"/>
</dbReference>
<name>A0ABU8PQ39_9GAMM</name>
<keyword evidence="11" id="KW-0966">Cell projection</keyword>
<comment type="subunit">
    <text evidence="2 7">Homopentamer.</text>
</comment>
<feature type="compositionally biased region" description="Polar residues" evidence="8">
    <location>
        <begin position="386"/>
        <end position="395"/>
    </location>
</feature>
<gene>
    <name evidence="11" type="primary">fliD</name>
    <name evidence="11" type="ORF">WH298_06320</name>
</gene>
<dbReference type="InterPro" id="IPR003481">
    <property type="entry name" value="FliD_N"/>
</dbReference>
<dbReference type="InterPro" id="IPR040026">
    <property type="entry name" value="FliD"/>
</dbReference>
<evidence type="ECO:0000256" key="1">
    <source>
        <dbReference type="ARBA" id="ARBA00009764"/>
    </source>
</evidence>
<proteinExistence type="inferred from homology"/>
<dbReference type="InterPro" id="IPR010810">
    <property type="entry name" value="Flagellin_hook_IN_motif"/>
</dbReference>
<evidence type="ECO:0000256" key="4">
    <source>
        <dbReference type="ARBA" id="ARBA00023054"/>
    </source>
</evidence>
<evidence type="ECO:0000259" key="9">
    <source>
        <dbReference type="Pfam" id="PF02465"/>
    </source>
</evidence>
<dbReference type="Pfam" id="PF02465">
    <property type="entry name" value="FliD_N"/>
    <property type="match status" value="1"/>
</dbReference>
<evidence type="ECO:0000259" key="10">
    <source>
        <dbReference type="Pfam" id="PF07195"/>
    </source>
</evidence>
<evidence type="ECO:0000313" key="11">
    <source>
        <dbReference type="EMBL" id="MEJ5044825.1"/>
    </source>
</evidence>
<dbReference type="EMBL" id="JBBGZW010000001">
    <property type="protein sequence ID" value="MEJ5044825.1"/>
    <property type="molecule type" value="Genomic_DNA"/>
</dbReference>
<feature type="domain" description="Flagellar hook-associated protein 2 C-terminal" evidence="10">
    <location>
        <begin position="206"/>
        <end position="424"/>
    </location>
</feature>
<organism evidence="11 12">
    <name type="scientific">Pantoea nemavictus</name>
    <dbReference type="NCBI Taxonomy" id="2726955"/>
    <lineage>
        <taxon>Bacteria</taxon>
        <taxon>Pseudomonadati</taxon>
        <taxon>Pseudomonadota</taxon>
        <taxon>Gammaproteobacteria</taxon>
        <taxon>Enterobacterales</taxon>
        <taxon>Erwiniaceae</taxon>
        <taxon>Pantoea</taxon>
    </lineage>
</organism>
<dbReference type="InterPro" id="IPR010809">
    <property type="entry name" value="FliD_C"/>
</dbReference>
<reference evidence="11 12" key="1">
    <citation type="submission" date="2023-12" db="EMBL/GenBank/DDBJ databases">
        <title>Gut-associated functions are favored during microbiome assembly across C. elegans life.</title>
        <authorList>
            <person name="Zimmermann J."/>
        </authorList>
    </citation>
    <scope>NUCLEOTIDE SEQUENCE [LARGE SCALE GENOMIC DNA]</scope>
    <source>
        <strain evidence="11 12">BIGb0393</strain>
    </source>
</reference>
<comment type="subcellular location">
    <subcellularLocation>
        <location evidence="7">Secreted</location>
    </subcellularLocation>
    <subcellularLocation>
        <location evidence="7">Bacterial flagellum</location>
    </subcellularLocation>
</comment>
<evidence type="ECO:0000256" key="2">
    <source>
        <dbReference type="ARBA" id="ARBA00011255"/>
    </source>
</evidence>
<sequence>MNLDMDPSQWAEILASNSVAAMQSRLNAQQKKVTDQQSALTALKTALNDFRTALKGFGTNGELVKNIAKSNQEGYVNLKASASASKGLYEVKVTETAAAQQQSFEKMTDDSVKDASGIMKITVGDDKEIEIDLADVNSMAELRDAINKHPDNPGVTASLMKVNGETRMLMGSEKTGFANSFEIDVSGAVGADFQNAITDAKTISEARDAEISIGDMKIKSATNTFKDVIPGVEINVVQKTDPARPLVISVENDEAQTKEQAQKFADAYNALFTTLDELTKSGGDKDKRGALAGDSGLRVLEQQMTSLLRQTTNGKKLSDFGIATDKEGKLEIDSEKFLDAVRDNPSALDAMFGGADGMIKQMDKSLDSFLSTSTGSIKSRQESLDRQNSQLTTKTEQLKQRYDTSYARYLKQFSRAQAAMAQMENTLGSFFSQNKNQ</sequence>
<comment type="function">
    <text evidence="6">Required for the morphogenesis and for the elongation of the flagellar filament by facilitating polymerization of the flagellin monomers at the tip of growing filament. Forms a capping structure, which prevents flagellin subunits (transported through the central channel of the flagellum) from leaking out without polymerization at the distal end.</text>
</comment>
<evidence type="ECO:0000256" key="5">
    <source>
        <dbReference type="ARBA" id="ARBA00023143"/>
    </source>
</evidence>
<keyword evidence="12" id="KW-1185">Reference proteome</keyword>
<keyword evidence="11" id="KW-0282">Flagellum</keyword>
<dbReference type="Proteomes" id="UP001362100">
    <property type="component" value="Unassembled WGS sequence"/>
</dbReference>
<feature type="region of interest" description="Disordered" evidence="8">
    <location>
        <begin position="377"/>
        <end position="396"/>
    </location>
</feature>
<keyword evidence="11" id="KW-0969">Cilium</keyword>
<comment type="similarity">
    <text evidence="1 7">Belongs to the FliD family.</text>
</comment>
<dbReference type="RefSeq" id="WP_180822480.1">
    <property type="nucleotide sequence ID" value="NZ_JACAWY010000001.1"/>
</dbReference>
<protein>
    <recommendedName>
        <fullName evidence="3 7">Flagellar hook-associated protein 2</fullName>
        <shortName evidence="7">HAP2</shortName>
    </recommendedName>
    <alternativeName>
        <fullName evidence="7">Flagellar cap protein</fullName>
    </alternativeName>
</protein>
<keyword evidence="4" id="KW-0175">Coiled coil</keyword>
<evidence type="ECO:0000256" key="8">
    <source>
        <dbReference type="SAM" id="MobiDB-lite"/>
    </source>
</evidence>
<evidence type="ECO:0000256" key="3">
    <source>
        <dbReference type="ARBA" id="ARBA00016246"/>
    </source>
</evidence>